<name>A0A0D7F311_RHOPL</name>
<evidence type="ECO:0000259" key="15">
    <source>
        <dbReference type="Pfam" id="PF00329"/>
    </source>
</evidence>
<evidence type="ECO:0000256" key="2">
    <source>
        <dbReference type="ARBA" id="ARBA00004417"/>
    </source>
</evidence>
<dbReference type="SUPFAM" id="SSF143243">
    <property type="entry name" value="Nqo5-like"/>
    <property type="match status" value="1"/>
</dbReference>
<evidence type="ECO:0000256" key="12">
    <source>
        <dbReference type="ARBA" id="ARBA00023268"/>
    </source>
</evidence>
<evidence type="ECO:0000259" key="16">
    <source>
        <dbReference type="Pfam" id="PF00346"/>
    </source>
</evidence>
<dbReference type="Pfam" id="PF00346">
    <property type="entry name" value="Complex1_49kDa"/>
    <property type="match status" value="1"/>
</dbReference>
<dbReference type="GO" id="GO:0030964">
    <property type="term" value="C:NADH dehydrogenase complex"/>
    <property type="evidence" value="ECO:0007669"/>
    <property type="project" value="InterPro"/>
</dbReference>
<dbReference type="InterPro" id="IPR014029">
    <property type="entry name" value="NADH_UbQ_OxRdtase_49kDa_CS"/>
</dbReference>
<feature type="region of interest" description="NADH dehydrogenase I subunit D" evidence="14">
    <location>
        <begin position="196"/>
        <end position="581"/>
    </location>
</feature>
<dbReference type="PROSITE" id="PS00535">
    <property type="entry name" value="COMPLEX1_49K"/>
    <property type="match status" value="1"/>
</dbReference>
<dbReference type="NCBIfam" id="NF008728">
    <property type="entry name" value="PRK11742.1"/>
    <property type="match status" value="1"/>
</dbReference>
<evidence type="ECO:0000256" key="14">
    <source>
        <dbReference type="HAMAP-Rule" id="MF_01359"/>
    </source>
</evidence>
<evidence type="ECO:0000256" key="11">
    <source>
        <dbReference type="ARBA" id="ARBA00023136"/>
    </source>
</evidence>
<comment type="subunit">
    <text evidence="14">NDH-1 is composed of 13 different subunits. Subunits NuoB, CD, E, F, and G constitute the peripheral sector of the complex.</text>
</comment>
<gene>
    <name evidence="14" type="primary">nuoC</name>
    <name evidence="14" type="synonym">nuoCD</name>
    <name evidence="14" type="synonym">nuoD</name>
    <name evidence="17" type="ORF">OO17_04120</name>
</gene>
<keyword evidence="4 14" id="KW-0813">Transport</keyword>
<evidence type="ECO:0000256" key="7">
    <source>
        <dbReference type="ARBA" id="ARBA00022719"/>
    </source>
</evidence>
<dbReference type="GO" id="GO:0048038">
    <property type="term" value="F:quinone binding"/>
    <property type="evidence" value="ECO:0007669"/>
    <property type="project" value="UniProtKB-KW"/>
</dbReference>
<dbReference type="PANTHER" id="PTHR11993">
    <property type="entry name" value="NADH-UBIQUINONE OXIDOREDUCTASE 49 KDA SUBUNIT"/>
    <property type="match status" value="1"/>
</dbReference>
<comment type="subcellular location">
    <subcellularLocation>
        <location evidence="2">Cell inner membrane</location>
        <topology evidence="2">Peripheral membrane protein</topology>
    </subcellularLocation>
    <subcellularLocation>
        <location evidence="14">Cell membrane</location>
        <topology evidence="14">Peripheral membrane protein</topology>
        <orientation evidence="14">Cytoplasmic side</orientation>
    </subcellularLocation>
</comment>
<feature type="domain" description="NADH:ubiquinone oxidoreductase 30kDa subunit" evidence="15">
    <location>
        <begin position="32"/>
        <end position="160"/>
    </location>
</feature>
<dbReference type="InterPro" id="IPR022885">
    <property type="entry name" value="NDH1_su_D/H"/>
</dbReference>
<comment type="similarity">
    <text evidence="3 14">In the C-terminal section; belongs to the complex I 49 kDa subunit family.</text>
</comment>
<dbReference type="Gene3D" id="1.10.645.10">
    <property type="entry name" value="Cytochrome-c3 Hydrogenase, chain B"/>
    <property type="match status" value="1"/>
</dbReference>
<keyword evidence="12 14" id="KW-0511">Multifunctional enzyme</keyword>
<dbReference type="Gene3D" id="3.30.460.80">
    <property type="entry name" value="NADH:ubiquinone oxidoreductase, 30kDa subunit"/>
    <property type="match status" value="1"/>
</dbReference>
<dbReference type="GO" id="GO:0005886">
    <property type="term" value="C:plasma membrane"/>
    <property type="evidence" value="ECO:0007669"/>
    <property type="project" value="UniProtKB-SubCell"/>
</dbReference>
<keyword evidence="7 14" id="KW-0874">Quinone</keyword>
<accession>A0A0D7F311</accession>
<dbReference type="GO" id="GO:0008137">
    <property type="term" value="F:NADH dehydrogenase (ubiquinone) activity"/>
    <property type="evidence" value="ECO:0007669"/>
    <property type="project" value="InterPro"/>
</dbReference>
<dbReference type="GO" id="GO:0051287">
    <property type="term" value="F:NAD binding"/>
    <property type="evidence" value="ECO:0007669"/>
    <property type="project" value="InterPro"/>
</dbReference>
<evidence type="ECO:0000256" key="9">
    <source>
        <dbReference type="ARBA" id="ARBA00023027"/>
    </source>
</evidence>
<keyword evidence="5 14" id="KW-1003">Cell membrane</keyword>
<keyword evidence="17" id="KW-0560">Oxidoreductase</keyword>
<protein>
    <recommendedName>
        <fullName evidence="14">NADH-quinone oxidoreductase subunit C/D</fullName>
        <ecNumber evidence="14">7.1.1.-</ecNumber>
    </recommendedName>
    <alternativeName>
        <fullName evidence="14">NADH dehydrogenase I subunit C/D</fullName>
    </alternativeName>
    <alternativeName>
        <fullName evidence="14">NDH-1 subunit C/D</fullName>
    </alternativeName>
</protein>
<keyword evidence="10 14" id="KW-0830">Ubiquinone</keyword>
<reference evidence="17 18" key="1">
    <citation type="submission" date="2014-11" db="EMBL/GenBank/DDBJ databases">
        <title>Genomics and ecophysiology of heterotrophic nitrogen fixing bacteria isolated from estuarine surface water.</title>
        <authorList>
            <person name="Bentzon-Tilia M."/>
            <person name="Severin I."/>
            <person name="Hansen L.H."/>
            <person name="Riemann L."/>
        </authorList>
    </citation>
    <scope>NUCLEOTIDE SEQUENCE [LARGE SCALE GENOMIC DNA]</scope>
    <source>
        <strain evidence="17 18">BAL398</strain>
    </source>
</reference>
<dbReference type="HAMAP" id="MF_01358">
    <property type="entry name" value="NDH1_NuoD"/>
    <property type="match status" value="1"/>
</dbReference>
<evidence type="ECO:0000256" key="3">
    <source>
        <dbReference type="ARBA" id="ARBA00010019"/>
    </source>
</evidence>
<evidence type="ECO:0000256" key="1">
    <source>
        <dbReference type="ARBA" id="ARBA00002378"/>
    </source>
</evidence>
<dbReference type="Pfam" id="PF00329">
    <property type="entry name" value="Complex1_30kDa"/>
    <property type="match status" value="1"/>
</dbReference>
<dbReference type="GO" id="GO:0050136">
    <property type="term" value="F:NADH dehydrogenase (quinone) (non-electrogenic) activity"/>
    <property type="evidence" value="ECO:0007669"/>
    <property type="project" value="UniProtKB-UniRule"/>
</dbReference>
<evidence type="ECO:0000256" key="13">
    <source>
        <dbReference type="ARBA" id="ARBA00047712"/>
    </source>
</evidence>
<dbReference type="InterPro" id="IPR037232">
    <property type="entry name" value="NADH_quin_OxRdtase_su_C/D-like"/>
</dbReference>
<feature type="region of interest" description="NADH dehydrogenase I subunit C" evidence="14">
    <location>
        <begin position="1"/>
        <end position="172"/>
    </location>
</feature>
<evidence type="ECO:0000256" key="8">
    <source>
        <dbReference type="ARBA" id="ARBA00022967"/>
    </source>
</evidence>
<keyword evidence="8 14" id="KW-1278">Translocase</keyword>
<comment type="caution">
    <text evidence="17">The sequence shown here is derived from an EMBL/GenBank/DDBJ whole genome shotgun (WGS) entry which is preliminary data.</text>
</comment>
<dbReference type="EMBL" id="JXXE01000074">
    <property type="protein sequence ID" value="KIZ47478.1"/>
    <property type="molecule type" value="Genomic_DNA"/>
</dbReference>
<dbReference type="Proteomes" id="UP000032515">
    <property type="component" value="Unassembled WGS sequence"/>
</dbReference>
<evidence type="ECO:0000256" key="4">
    <source>
        <dbReference type="ARBA" id="ARBA00022448"/>
    </source>
</evidence>
<dbReference type="InterPro" id="IPR001268">
    <property type="entry name" value="NADH_UbQ_OxRdtase_30kDa_su"/>
</dbReference>
<dbReference type="HAMAP" id="MF_01359">
    <property type="entry name" value="NDH1_NuoCD_1"/>
    <property type="match status" value="1"/>
</dbReference>
<dbReference type="InterPro" id="IPR001135">
    <property type="entry name" value="NADH_Q_OxRdtase_suD"/>
</dbReference>
<dbReference type="STRING" id="1421013.GCA_000504425_00167"/>
<evidence type="ECO:0000256" key="5">
    <source>
        <dbReference type="ARBA" id="ARBA00022475"/>
    </source>
</evidence>
<dbReference type="PATRIC" id="fig|1076.23.peg.6386"/>
<dbReference type="InterPro" id="IPR023062">
    <property type="entry name" value="NADH_DH_suCD"/>
</dbReference>
<evidence type="ECO:0000256" key="10">
    <source>
        <dbReference type="ARBA" id="ARBA00023075"/>
    </source>
</evidence>
<keyword evidence="9 14" id="KW-0520">NAD</keyword>
<dbReference type="EC" id="7.1.1.-" evidence="14"/>
<feature type="domain" description="NADH-quinone oxidoreductase subunit D" evidence="16">
    <location>
        <begin position="311"/>
        <end position="581"/>
    </location>
</feature>
<dbReference type="SUPFAM" id="SSF56762">
    <property type="entry name" value="HydB/Nqo4-like"/>
    <property type="match status" value="1"/>
</dbReference>
<dbReference type="RefSeq" id="WP_044406004.1">
    <property type="nucleotide sequence ID" value="NZ_JXXE01000074.1"/>
</dbReference>
<proteinExistence type="inferred from homology"/>
<dbReference type="NCBIfam" id="TIGR01962">
    <property type="entry name" value="NuoD"/>
    <property type="match status" value="1"/>
</dbReference>
<dbReference type="AlphaFoldDB" id="A0A0D7F311"/>
<comment type="function">
    <text evidence="1 14">NDH-1 shuttles electrons from NADH, via FMN and iron-sulfur (Fe-S) centers, to quinones in the respiratory chain. The immediate electron acceptor for the enzyme in this species is believed to be ubiquinone. Couples the redox reaction to proton translocation (for every two electrons transferred, four hydrogen ions are translocated across the cytoplasmic membrane), and thus conserves the redox energy in a proton gradient.</text>
</comment>
<dbReference type="InterPro" id="IPR029014">
    <property type="entry name" value="NiFe-Hase_large"/>
</dbReference>
<comment type="similarity">
    <text evidence="14">In the N-terminal section; belongs to the complex I 30 kDa subunit family.</text>
</comment>
<keyword evidence="6" id="KW-0997">Cell inner membrane</keyword>
<sequence length="581" mass="65440">MSSPDVVSQLNARFGPAILGEQATHDAFPTLWIANDATPAVHHFLKHEIDRPFRMLADLWAIDETARQHREGQPRSGVTIASHLISHDRNADIRLKVPLEADYPRAQSIGGVFPNADWYEREAFDMFGVEFVGRPHRLRILLPPGWEGHPMRKDQPGRATERAPFNMTAALFDAKEHALAASPEAFGLPTQRDGVELMILNYGPHSMATHGVFRIVLALDGEEIVAARPDIGFHHRGAEKMAERQNWHSFLPYTDRVDYLGGVMGELPYLQAVEKLCGIKVPDRAKMVRVMLSEFFRIMNHLLFYGTMAQDTGAMSPVFYMFTDREHAYRVIEAITGARMHPCFFRIGGLSMDLPTGWEQMVRDFLDWMPSRLDDYDGMVLRNEIFRARTIGIAEYDTAMALDWGVTGPGLRATGLGWDLRKARPYCGFEQFDFEVPTGVRGDCFDRTVVRVEEIRQSLRIIRQCVDNMPAGPIKADHPLTTPPPRERMQHDIETMIHHFVGTSWGPVVPAGEATGQVETVRGLTQFSLISDGEPASYRTRIRTPSFPHLQMISAVAPGMMVADLVAYLGSIDYVMSDVDR</sequence>
<evidence type="ECO:0000256" key="6">
    <source>
        <dbReference type="ARBA" id="ARBA00022519"/>
    </source>
</evidence>
<dbReference type="OrthoDB" id="9801496at2"/>
<organism evidence="17 18">
    <name type="scientific">Rhodopseudomonas palustris</name>
    <dbReference type="NCBI Taxonomy" id="1076"/>
    <lineage>
        <taxon>Bacteria</taxon>
        <taxon>Pseudomonadati</taxon>
        <taxon>Pseudomonadota</taxon>
        <taxon>Alphaproteobacteria</taxon>
        <taxon>Hyphomicrobiales</taxon>
        <taxon>Nitrobacteraceae</taxon>
        <taxon>Rhodopseudomonas</taxon>
    </lineage>
</organism>
<dbReference type="PANTHER" id="PTHR11993:SF45">
    <property type="entry name" value="NADH-QUINONE OXIDOREDUCTASE SUBUNIT C_D"/>
    <property type="match status" value="1"/>
</dbReference>
<dbReference type="NCBIfam" id="NF004739">
    <property type="entry name" value="PRK06075.1"/>
    <property type="match status" value="1"/>
</dbReference>
<comment type="catalytic activity">
    <reaction evidence="13 14">
        <text>a quinone + NADH + 5 H(+)(in) = a quinol + NAD(+) + 4 H(+)(out)</text>
        <dbReference type="Rhea" id="RHEA:57888"/>
        <dbReference type="ChEBI" id="CHEBI:15378"/>
        <dbReference type="ChEBI" id="CHEBI:24646"/>
        <dbReference type="ChEBI" id="CHEBI:57540"/>
        <dbReference type="ChEBI" id="CHEBI:57945"/>
        <dbReference type="ChEBI" id="CHEBI:132124"/>
    </reaction>
</comment>
<evidence type="ECO:0000313" key="17">
    <source>
        <dbReference type="EMBL" id="KIZ47478.1"/>
    </source>
</evidence>
<evidence type="ECO:0000313" key="18">
    <source>
        <dbReference type="Proteomes" id="UP000032515"/>
    </source>
</evidence>
<keyword evidence="11 14" id="KW-0472">Membrane</keyword>